<dbReference type="GO" id="GO:0005737">
    <property type="term" value="C:cytoplasm"/>
    <property type="evidence" value="ECO:0007669"/>
    <property type="project" value="UniProtKB-SubCell"/>
</dbReference>
<comment type="catalytic activity">
    <reaction evidence="5">
        <text>Exonucleolytic cleavage in either 5'- to 3'- or 3'- to 5'-direction to yield nucleoside 5'-phosphates.</text>
        <dbReference type="EC" id="3.1.11.6"/>
    </reaction>
</comment>
<gene>
    <name evidence="8" type="ORF">SAMN05421823_107119</name>
</gene>
<keyword evidence="4 5" id="KW-0269">Exonuclease</keyword>
<keyword evidence="9" id="KW-1185">Reference proteome</keyword>
<dbReference type="InterPro" id="IPR003753">
    <property type="entry name" value="Exonuc_VII_L"/>
</dbReference>
<evidence type="ECO:0000256" key="2">
    <source>
        <dbReference type="ARBA" id="ARBA00022722"/>
    </source>
</evidence>
<name>A0A1G9LP54_9BACT</name>
<evidence type="ECO:0000313" key="9">
    <source>
        <dbReference type="Proteomes" id="UP000198510"/>
    </source>
</evidence>
<dbReference type="GO" id="GO:0008855">
    <property type="term" value="F:exodeoxyribonuclease VII activity"/>
    <property type="evidence" value="ECO:0007669"/>
    <property type="project" value="UniProtKB-UniRule"/>
</dbReference>
<comment type="similarity">
    <text evidence="5">Belongs to the XseA family.</text>
</comment>
<dbReference type="STRING" id="1075417.SAMN05421823_107119"/>
<evidence type="ECO:0000313" key="8">
    <source>
        <dbReference type="EMBL" id="SDL63708.1"/>
    </source>
</evidence>
<dbReference type="EMBL" id="FNFO01000007">
    <property type="protein sequence ID" value="SDL63708.1"/>
    <property type="molecule type" value="Genomic_DNA"/>
</dbReference>
<evidence type="ECO:0000259" key="6">
    <source>
        <dbReference type="Pfam" id="PF02601"/>
    </source>
</evidence>
<dbReference type="RefSeq" id="WP_089684421.1">
    <property type="nucleotide sequence ID" value="NZ_FNFO01000007.1"/>
</dbReference>
<dbReference type="GO" id="GO:0003676">
    <property type="term" value="F:nucleic acid binding"/>
    <property type="evidence" value="ECO:0007669"/>
    <property type="project" value="InterPro"/>
</dbReference>
<dbReference type="EC" id="3.1.11.6" evidence="5"/>
<evidence type="ECO:0000259" key="7">
    <source>
        <dbReference type="Pfam" id="PF13742"/>
    </source>
</evidence>
<organism evidence="8 9">
    <name type="scientific">Catalinimonas alkaloidigena</name>
    <dbReference type="NCBI Taxonomy" id="1075417"/>
    <lineage>
        <taxon>Bacteria</taxon>
        <taxon>Pseudomonadati</taxon>
        <taxon>Bacteroidota</taxon>
        <taxon>Cytophagia</taxon>
        <taxon>Cytophagales</taxon>
        <taxon>Catalimonadaceae</taxon>
        <taxon>Catalinimonas</taxon>
    </lineage>
</organism>
<dbReference type="GO" id="GO:0009318">
    <property type="term" value="C:exodeoxyribonuclease VII complex"/>
    <property type="evidence" value="ECO:0007669"/>
    <property type="project" value="UniProtKB-UniRule"/>
</dbReference>
<reference evidence="8 9" key="1">
    <citation type="submission" date="2016-10" db="EMBL/GenBank/DDBJ databases">
        <authorList>
            <person name="de Groot N.N."/>
        </authorList>
    </citation>
    <scope>NUCLEOTIDE SEQUENCE [LARGE SCALE GENOMIC DNA]</scope>
    <source>
        <strain evidence="8 9">DSM 25186</strain>
    </source>
</reference>
<evidence type="ECO:0000256" key="4">
    <source>
        <dbReference type="ARBA" id="ARBA00022839"/>
    </source>
</evidence>
<comment type="subcellular location">
    <subcellularLocation>
        <location evidence="5">Cytoplasm</location>
    </subcellularLocation>
</comment>
<sequence>MMPPVPSALITPLRLADLTAQLEDVISEAFAERYWVTAEIASLKVNAHSGHCYLDLADEGAQLRACLWRNQYGAVASRFAQATGSALQAGQQVLMQVSVRYHAQYGLSLTVHDVDPAYTLGEAMQRRQETFARLEREGWTQLNKARTLCTVPQRIAVISSATAEGFRDFRTLLQRNAAGYAFRIELFPALMQGQGAPASIAEAITTVSAQADRFDALVIIRGGGAQLDLACFDEFSLATQVAGCPLPVLTGIGHEVDISALDLVAHTRCAVPREVAYFLLMRAAAFEEEITTLQQELQHVVARRLEHAQHTLHQQTETLRYAVRQRLREADHQLERAHLRVAAADPEQLLRRGYSLTTANGTIVREAADVPPGQLLKTWLANGTLTSITVDETTENEWKNL</sequence>
<dbReference type="NCBIfam" id="TIGR00237">
    <property type="entry name" value="xseA"/>
    <property type="match status" value="1"/>
</dbReference>
<protein>
    <recommendedName>
        <fullName evidence="5">Exodeoxyribonuclease 7 large subunit</fullName>
        <ecNumber evidence="5">3.1.11.6</ecNumber>
    </recommendedName>
</protein>
<dbReference type="AlphaFoldDB" id="A0A1G9LP54"/>
<dbReference type="CDD" id="cd04489">
    <property type="entry name" value="ExoVII_LU_OBF"/>
    <property type="match status" value="1"/>
</dbReference>
<dbReference type="Pfam" id="PF02601">
    <property type="entry name" value="Exonuc_VII_L"/>
    <property type="match status" value="1"/>
</dbReference>
<dbReference type="OrthoDB" id="9802795at2"/>
<dbReference type="InterPro" id="IPR020579">
    <property type="entry name" value="Exonuc_VII_lsu_C"/>
</dbReference>
<dbReference type="PANTHER" id="PTHR30008">
    <property type="entry name" value="EXODEOXYRIBONUCLEASE 7 LARGE SUBUNIT"/>
    <property type="match status" value="1"/>
</dbReference>
<evidence type="ECO:0000256" key="5">
    <source>
        <dbReference type="RuleBase" id="RU004355"/>
    </source>
</evidence>
<keyword evidence="1" id="KW-0963">Cytoplasm</keyword>
<proteinExistence type="inferred from homology"/>
<feature type="domain" description="Exonuclease VII large subunit C-terminal" evidence="6">
    <location>
        <begin position="142"/>
        <end position="319"/>
    </location>
</feature>
<keyword evidence="3 5" id="KW-0378">Hydrolase</keyword>
<evidence type="ECO:0000256" key="1">
    <source>
        <dbReference type="ARBA" id="ARBA00022490"/>
    </source>
</evidence>
<accession>A0A1G9LP54</accession>
<dbReference type="Pfam" id="PF13742">
    <property type="entry name" value="tRNA_anti_2"/>
    <property type="match status" value="1"/>
</dbReference>
<dbReference type="PANTHER" id="PTHR30008:SF0">
    <property type="entry name" value="EXODEOXYRIBONUCLEASE 7 LARGE SUBUNIT"/>
    <property type="match status" value="1"/>
</dbReference>
<dbReference type="Proteomes" id="UP000198510">
    <property type="component" value="Unassembled WGS sequence"/>
</dbReference>
<dbReference type="InterPro" id="IPR025824">
    <property type="entry name" value="OB-fold_nuc-bd_dom"/>
</dbReference>
<feature type="domain" description="OB-fold nucleic acid binding" evidence="7">
    <location>
        <begin position="14"/>
        <end position="114"/>
    </location>
</feature>
<keyword evidence="2 5" id="KW-0540">Nuclease</keyword>
<dbReference type="GO" id="GO:0006308">
    <property type="term" value="P:DNA catabolic process"/>
    <property type="evidence" value="ECO:0007669"/>
    <property type="project" value="UniProtKB-UniRule"/>
</dbReference>
<evidence type="ECO:0000256" key="3">
    <source>
        <dbReference type="ARBA" id="ARBA00022801"/>
    </source>
</evidence>